<name>A0A7V7QIQ5_9FIRM</name>
<gene>
    <name evidence="2" type="ORF">F7O84_17110</name>
</gene>
<evidence type="ECO:0000313" key="3">
    <source>
        <dbReference type="Proteomes" id="UP000461768"/>
    </source>
</evidence>
<protein>
    <submittedName>
        <fullName evidence="2">Gx transporter family protein</fullName>
    </submittedName>
</protein>
<dbReference type="InterPro" id="IPR014535">
    <property type="entry name" value="Hpre_diP_synt_I"/>
</dbReference>
<dbReference type="Gene3D" id="1.10.1760.20">
    <property type="match status" value="1"/>
</dbReference>
<reference evidence="2 3" key="2">
    <citation type="submission" date="2020-02" db="EMBL/GenBank/DDBJ databases">
        <title>Candidatus Galacturonibacter soehngenii shows hetero-acetogenic catabolism of galacturonic acid but lacks a canonical carbon monoxide dehydrogenase/acetyl-CoA synthase complex.</title>
        <authorList>
            <person name="Diender M."/>
            <person name="Stouten G.R."/>
            <person name="Petersen J.F."/>
            <person name="Nielsen P.H."/>
            <person name="Dueholm M.S."/>
            <person name="Pronk J.T."/>
            <person name="Van Loosdrecht M.C.M."/>
        </authorList>
    </citation>
    <scope>NUCLEOTIDE SEQUENCE [LARGE SCALE GENOMIC DNA]</scope>
    <source>
        <strain evidence="2">GalUA</strain>
    </source>
</reference>
<reference evidence="2 3" key="1">
    <citation type="submission" date="2019-09" db="EMBL/GenBank/DDBJ databases">
        <authorList>
            <person name="Valk L.C."/>
        </authorList>
    </citation>
    <scope>NUCLEOTIDE SEQUENCE [LARGE SCALE GENOMIC DNA]</scope>
    <source>
        <strain evidence="2">GalUA</strain>
    </source>
</reference>
<dbReference type="InterPro" id="IPR010898">
    <property type="entry name" value="Hpre_diP_synth_I"/>
</dbReference>
<dbReference type="AlphaFoldDB" id="A0A7V7QIQ5"/>
<evidence type="ECO:0000313" key="2">
    <source>
        <dbReference type="EMBL" id="KAB1436085.1"/>
    </source>
</evidence>
<keyword evidence="1" id="KW-1133">Transmembrane helix</keyword>
<feature type="transmembrane region" description="Helical" evidence="1">
    <location>
        <begin position="136"/>
        <end position="161"/>
    </location>
</feature>
<keyword evidence="1" id="KW-0812">Transmembrane</keyword>
<keyword evidence="3" id="KW-1185">Reference proteome</keyword>
<proteinExistence type="predicted"/>
<evidence type="ECO:0000256" key="1">
    <source>
        <dbReference type="SAM" id="Phobius"/>
    </source>
</evidence>
<feature type="transmembrane region" description="Helical" evidence="1">
    <location>
        <begin position="12"/>
        <end position="27"/>
    </location>
</feature>
<dbReference type="RefSeq" id="WP_151148052.1">
    <property type="nucleotide sequence ID" value="NZ_WAGX01000007.1"/>
</dbReference>
<dbReference type="EMBL" id="WAGX01000007">
    <property type="protein sequence ID" value="KAB1436085.1"/>
    <property type="molecule type" value="Genomic_DNA"/>
</dbReference>
<feature type="transmembrane region" description="Helical" evidence="1">
    <location>
        <begin position="83"/>
        <end position="100"/>
    </location>
</feature>
<comment type="caution">
    <text evidence="2">The sequence shown here is derived from an EMBL/GenBank/DDBJ whole genome shotgun (WGS) entry which is preliminary data.</text>
</comment>
<dbReference type="Pfam" id="PF07456">
    <property type="entry name" value="Hpre_diP_synt_I"/>
    <property type="match status" value="1"/>
</dbReference>
<dbReference type="Proteomes" id="UP000461768">
    <property type="component" value="Unassembled WGS sequence"/>
</dbReference>
<accession>A0A7V7QIQ5</accession>
<sequence length="170" mass="18075">MDGATMKAKRIAVYGMLIALAFILSYIESMIPIPIPIPGVKIGLANLVVLAGLYTMGAKEAFVLSMIRIILVGFTFGNLSTMMFSFAGGILSWILMASFCKSKKFSISGVSIIGGVSHNVGQILAAMWVVDSSALLYYLPFLLVSGAAMGIIIGLVGSILIKRIKNAHIE</sequence>
<feature type="transmembrane region" description="Helical" evidence="1">
    <location>
        <begin position="107"/>
        <end position="130"/>
    </location>
</feature>
<keyword evidence="1" id="KW-0472">Membrane</keyword>
<dbReference type="PIRSF" id="PIRSF027391">
    <property type="entry name" value="Hpre_diP_synt_I"/>
    <property type="match status" value="1"/>
</dbReference>
<organism evidence="2 3">
    <name type="scientific">Candidatus Galacturonatibacter soehngenii</name>
    <dbReference type="NCBI Taxonomy" id="2307010"/>
    <lineage>
        <taxon>Bacteria</taxon>
        <taxon>Bacillati</taxon>
        <taxon>Bacillota</taxon>
        <taxon>Clostridia</taxon>
        <taxon>Lachnospirales</taxon>
        <taxon>Lachnospiraceae</taxon>
        <taxon>Candidatus Galacturonatibacter</taxon>
    </lineage>
</organism>
<dbReference type="OrthoDB" id="9799095at2"/>